<sequence>MPLQHWKPIVKKWLKAGYIFNREFNPTGAGTPQGGTISPLLANVALDQMETDLIEHLRGIKGWKSKIGRTKVSLVRNEKTKKDYKYRMSLRLEIIRYADDFVVIHEDKAVIEESKRYIEQWLEVRGLTLSEEKTKIVPSTEGFNFLGCHIRHYENRIKGTYKLKLLNGEKADIKKANATHVLRIEPMKEKVIAHWRKVSDKIWSMRTAPAAALIKELQPIITGWANVYKEFHASEAYSKLDMLLYQRLMQWSKRRHPNKGVKWVVDKYFGHVNGRNWVFMDKRGGKVVASLRGHFHGRRPY</sequence>
<proteinExistence type="inferred from homology"/>
<dbReference type="Pfam" id="PF08388">
    <property type="entry name" value="GIIM"/>
    <property type="match status" value="1"/>
</dbReference>
<protein>
    <recommendedName>
        <fullName evidence="2">Reverse transcriptase domain-containing protein</fullName>
    </recommendedName>
</protein>
<dbReference type="CDD" id="cd01651">
    <property type="entry name" value="RT_G2_intron"/>
    <property type="match status" value="1"/>
</dbReference>
<dbReference type="Pfam" id="PF00078">
    <property type="entry name" value="RVT_1"/>
    <property type="match status" value="1"/>
</dbReference>
<name>A0A0A6S1E3_9GAMM</name>
<comment type="similarity">
    <text evidence="1">Belongs to the bacterial reverse transcriptase family.</text>
</comment>
<keyword evidence="4" id="KW-1185">Reference proteome</keyword>
<dbReference type="PANTHER" id="PTHR34047">
    <property type="entry name" value="NUCLEAR INTRON MATURASE 1, MITOCHONDRIAL-RELATED"/>
    <property type="match status" value="1"/>
</dbReference>
<gene>
    <name evidence="3" type="ORF">PN36_21935</name>
</gene>
<evidence type="ECO:0000259" key="2">
    <source>
        <dbReference type="PROSITE" id="PS50878"/>
    </source>
</evidence>
<evidence type="ECO:0000313" key="3">
    <source>
        <dbReference type="EMBL" id="KHD09931.1"/>
    </source>
</evidence>
<dbReference type="SUPFAM" id="SSF56672">
    <property type="entry name" value="DNA/RNA polymerases"/>
    <property type="match status" value="1"/>
</dbReference>
<dbReference type="EMBL" id="JSZA02000100">
    <property type="protein sequence ID" value="KHD09931.1"/>
    <property type="molecule type" value="Genomic_DNA"/>
</dbReference>
<dbReference type="PROSITE" id="PS50878">
    <property type="entry name" value="RT_POL"/>
    <property type="match status" value="1"/>
</dbReference>
<dbReference type="InterPro" id="IPR043502">
    <property type="entry name" value="DNA/RNA_pol_sf"/>
</dbReference>
<dbReference type="PANTHER" id="PTHR34047:SF10">
    <property type="entry name" value="GROUP II INTRON-ASSOCIATED OPEN READING FRAME"/>
    <property type="match status" value="1"/>
</dbReference>
<evidence type="ECO:0000313" key="4">
    <source>
        <dbReference type="Proteomes" id="UP000030428"/>
    </source>
</evidence>
<comment type="caution">
    <text evidence="3">The sequence shown here is derived from an EMBL/GenBank/DDBJ whole genome shotgun (WGS) entry which is preliminary data.</text>
</comment>
<dbReference type="InterPro" id="IPR000477">
    <property type="entry name" value="RT_dom"/>
</dbReference>
<dbReference type="InterPro" id="IPR051083">
    <property type="entry name" value="GrpII_Intron_Splice-Mob/Def"/>
</dbReference>
<dbReference type="InterPro" id="IPR013597">
    <property type="entry name" value="Mat_intron_G2"/>
</dbReference>
<organism evidence="3 4">
    <name type="scientific">Candidatus Thiomargarita nelsonii</name>
    <dbReference type="NCBI Taxonomy" id="1003181"/>
    <lineage>
        <taxon>Bacteria</taxon>
        <taxon>Pseudomonadati</taxon>
        <taxon>Pseudomonadota</taxon>
        <taxon>Gammaproteobacteria</taxon>
        <taxon>Thiotrichales</taxon>
        <taxon>Thiotrichaceae</taxon>
        <taxon>Thiomargarita</taxon>
    </lineage>
</organism>
<accession>A0A0A6S1E3</accession>
<evidence type="ECO:0000256" key="1">
    <source>
        <dbReference type="ARBA" id="ARBA00034120"/>
    </source>
</evidence>
<feature type="domain" description="Reverse transcriptase" evidence="2">
    <location>
        <begin position="1"/>
        <end position="150"/>
    </location>
</feature>
<reference evidence="3 4" key="1">
    <citation type="journal article" date="2016" name="Front. Microbiol.">
        <title>Single-Cell (Meta-)Genomics of a Dimorphic Candidatus Thiomargarita nelsonii Reveals Genomic Plasticity.</title>
        <authorList>
            <person name="Flood B.E."/>
            <person name="Fliss P."/>
            <person name="Jones D.S."/>
            <person name="Dick G.J."/>
            <person name="Jain S."/>
            <person name="Kaster A.K."/>
            <person name="Winkel M."/>
            <person name="Mussmann M."/>
            <person name="Bailey J."/>
        </authorList>
    </citation>
    <scope>NUCLEOTIDE SEQUENCE [LARGE SCALE GENOMIC DNA]</scope>
    <source>
        <strain evidence="3">Hydrate Ridge</strain>
    </source>
</reference>
<dbReference type="AlphaFoldDB" id="A0A0A6S1E3"/>
<dbReference type="Proteomes" id="UP000030428">
    <property type="component" value="Unassembled WGS sequence"/>
</dbReference>